<evidence type="ECO:0000256" key="1">
    <source>
        <dbReference type="ARBA" id="ARBA00000971"/>
    </source>
</evidence>
<keyword evidence="8" id="KW-0413">Isomerase</keyword>
<dbReference type="Gene3D" id="3.10.50.40">
    <property type="match status" value="1"/>
</dbReference>
<evidence type="ECO:0000256" key="8">
    <source>
        <dbReference type="PROSITE-ProRule" id="PRU00278"/>
    </source>
</evidence>
<evidence type="ECO:0000313" key="11">
    <source>
        <dbReference type="Proteomes" id="UP000598196"/>
    </source>
</evidence>
<dbReference type="PROSITE" id="PS50198">
    <property type="entry name" value="PPIC_PPIASE_2"/>
    <property type="match status" value="1"/>
</dbReference>
<dbReference type="EMBL" id="BMLP01000009">
    <property type="protein sequence ID" value="GGO37469.1"/>
    <property type="molecule type" value="Genomic_DNA"/>
</dbReference>
<dbReference type="PANTHER" id="PTHR47245:SF2">
    <property type="entry name" value="PEPTIDYL-PROLYL CIS-TRANS ISOMERASE HP_0175-RELATED"/>
    <property type="match status" value="1"/>
</dbReference>
<dbReference type="EC" id="5.2.1.8" evidence="3"/>
<name>A0A918DE92_9RHOB</name>
<dbReference type="GO" id="GO:0003755">
    <property type="term" value="F:peptidyl-prolyl cis-trans isomerase activity"/>
    <property type="evidence" value="ECO:0007669"/>
    <property type="project" value="UniProtKB-KW"/>
</dbReference>
<comment type="similarity">
    <text evidence="2">Belongs to the PpiC/parvulin rotamase family.</text>
</comment>
<dbReference type="SUPFAM" id="SSF54534">
    <property type="entry name" value="FKBP-like"/>
    <property type="match status" value="1"/>
</dbReference>
<evidence type="ECO:0000259" key="9">
    <source>
        <dbReference type="PROSITE" id="PS50198"/>
    </source>
</evidence>
<evidence type="ECO:0000256" key="2">
    <source>
        <dbReference type="ARBA" id="ARBA00007656"/>
    </source>
</evidence>
<dbReference type="InterPro" id="IPR000297">
    <property type="entry name" value="PPIase_PpiC"/>
</dbReference>
<evidence type="ECO:0000313" key="10">
    <source>
        <dbReference type="EMBL" id="GGO37469.1"/>
    </source>
</evidence>
<accession>A0A918DE92</accession>
<feature type="domain" description="PpiC" evidence="9">
    <location>
        <begin position="148"/>
        <end position="245"/>
    </location>
</feature>
<dbReference type="Proteomes" id="UP000598196">
    <property type="component" value="Unassembled WGS sequence"/>
</dbReference>
<dbReference type="PANTHER" id="PTHR47245">
    <property type="entry name" value="PEPTIDYLPROLYL ISOMERASE"/>
    <property type="match status" value="1"/>
</dbReference>
<protein>
    <recommendedName>
        <fullName evidence="4">Parvulin-like PPIase</fullName>
        <ecNumber evidence="3">5.2.1.8</ecNumber>
    </recommendedName>
    <alternativeName>
        <fullName evidence="6">Peptidyl-prolyl cis-trans isomerase plp</fullName>
    </alternativeName>
    <alternativeName>
        <fullName evidence="7">Rotamase plp</fullName>
    </alternativeName>
</protein>
<evidence type="ECO:0000256" key="7">
    <source>
        <dbReference type="ARBA" id="ARBA00031484"/>
    </source>
</evidence>
<dbReference type="InterPro" id="IPR046357">
    <property type="entry name" value="PPIase_dom_sf"/>
</dbReference>
<proteinExistence type="inferred from homology"/>
<organism evidence="10 11">
    <name type="scientific">Gemmobacter aquaticus</name>
    <dbReference type="NCBI Taxonomy" id="490185"/>
    <lineage>
        <taxon>Bacteria</taxon>
        <taxon>Pseudomonadati</taxon>
        <taxon>Pseudomonadota</taxon>
        <taxon>Alphaproteobacteria</taxon>
        <taxon>Rhodobacterales</taxon>
        <taxon>Paracoccaceae</taxon>
        <taxon>Gemmobacter</taxon>
    </lineage>
</organism>
<comment type="caution">
    <text evidence="10">The sequence shown here is derived from an EMBL/GenBank/DDBJ whole genome shotgun (WGS) entry which is preliminary data.</text>
</comment>
<keyword evidence="5 8" id="KW-0697">Rotamase</keyword>
<evidence type="ECO:0000256" key="6">
    <source>
        <dbReference type="ARBA" id="ARBA00030642"/>
    </source>
</evidence>
<comment type="catalytic activity">
    <reaction evidence="1">
        <text>[protein]-peptidylproline (omega=180) = [protein]-peptidylproline (omega=0)</text>
        <dbReference type="Rhea" id="RHEA:16237"/>
        <dbReference type="Rhea" id="RHEA-COMP:10747"/>
        <dbReference type="Rhea" id="RHEA-COMP:10748"/>
        <dbReference type="ChEBI" id="CHEBI:83833"/>
        <dbReference type="ChEBI" id="CHEBI:83834"/>
        <dbReference type="EC" id="5.2.1.8"/>
    </reaction>
</comment>
<sequence length="303" mass="33829">MNRGGKEQHGALTFLARIMREPLLHFLLLGALIFGVMSEEDAPDAADARDRIVISGAEVERMSAAWTQRWQRPPNEAELAGMISEAVREQVLYREALALGLDRDDVVVRRHLRQKYEFLTQDLAYNTDPDDAMLRAHYDAHADQYTQSTRISFHHILFSPSRRGPKAEADAAQALADLQFATGPEGAEMLGDPTSLPPGFAAHDVQEIEAMFGPEFAAALQSIEPGHWSGPISSDYGLHLVWISERMPGKRLPFEDVRQRVKDDWVYQQRVAANEAVYRKLLERYDVVVEPPAAPGATARSGS</sequence>
<dbReference type="InterPro" id="IPR050245">
    <property type="entry name" value="PrsA_foldase"/>
</dbReference>
<keyword evidence="11" id="KW-1185">Reference proteome</keyword>
<evidence type="ECO:0000256" key="4">
    <source>
        <dbReference type="ARBA" id="ARBA00018370"/>
    </source>
</evidence>
<evidence type="ECO:0000256" key="5">
    <source>
        <dbReference type="ARBA" id="ARBA00023110"/>
    </source>
</evidence>
<reference evidence="10 11" key="1">
    <citation type="journal article" date="2014" name="Int. J. Syst. Evol. Microbiol.">
        <title>Complete genome sequence of Corynebacterium casei LMG S-19264T (=DSM 44701T), isolated from a smear-ripened cheese.</title>
        <authorList>
            <consortium name="US DOE Joint Genome Institute (JGI-PGF)"/>
            <person name="Walter F."/>
            <person name="Albersmeier A."/>
            <person name="Kalinowski J."/>
            <person name="Ruckert C."/>
        </authorList>
    </citation>
    <scope>NUCLEOTIDE SEQUENCE [LARGE SCALE GENOMIC DNA]</scope>
    <source>
        <strain evidence="10 11">CGMCC 1.7029</strain>
    </source>
</reference>
<evidence type="ECO:0000256" key="3">
    <source>
        <dbReference type="ARBA" id="ARBA00013194"/>
    </source>
</evidence>
<dbReference type="Pfam" id="PF13145">
    <property type="entry name" value="Rotamase_2"/>
    <property type="match status" value="1"/>
</dbReference>
<gene>
    <name evidence="10" type="ORF">GCM10010991_33160</name>
</gene>
<dbReference type="AlphaFoldDB" id="A0A918DE92"/>